<sequence length="154" mass="16078">MTTTTYAYVPFPAPTPADPCDTCGGQGVTGDRYEMPTDTGQRLLVEVFCPACKGCGNGSHEQCKHGAHADDEFELGDVVAEDACPSCDGRGWTPVPGWSASDPGAVAVVLMRVPCGCTEGRAQLVDDPDELEERALLGASCSDEANAQGWGSHV</sequence>
<evidence type="ECO:0000313" key="2">
    <source>
        <dbReference type="Proteomes" id="UP001551675"/>
    </source>
</evidence>
<name>A0ABV3GA26_MICGL</name>
<proteinExistence type="predicted"/>
<accession>A0ABV3GA26</accession>
<protein>
    <submittedName>
        <fullName evidence="1">Uncharacterized protein</fullName>
    </submittedName>
</protein>
<dbReference type="EMBL" id="JBFALK010000003">
    <property type="protein sequence ID" value="MEV0968488.1"/>
    <property type="molecule type" value="Genomic_DNA"/>
</dbReference>
<comment type="caution">
    <text evidence="1">The sequence shown here is derived from an EMBL/GenBank/DDBJ whole genome shotgun (WGS) entry which is preliminary data.</text>
</comment>
<reference evidence="1 2" key="1">
    <citation type="submission" date="2024-06" db="EMBL/GenBank/DDBJ databases">
        <title>The Natural Products Discovery Center: Release of the First 8490 Sequenced Strains for Exploring Actinobacteria Biosynthetic Diversity.</title>
        <authorList>
            <person name="Kalkreuter E."/>
            <person name="Kautsar S.A."/>
            <person name="Yang D."/>
            <person name="Bader C.D."/>
            <person name="Teijaro C.N."/>
            <person name="Fluegel L."/>
            <person name="Davis C.M."/>
            <person name="Simpson J.R."/>
            <person name="Lauterbach L."/>
            <person name="Steele A.D."/>
            <person name="Gui C."/>
            <person name="Meng S."/>
            <person name="Li G."/>
            <person name="Viehrig K."/>
            <person name="Ye F."/>
            <person name="Su P."/>
            <person name="Kiefer A.F."/>
            <person name="Nichols A."/>
            <person name="Cepeda A.J."/>
            <person name="Yan W."/>
            <person name="Fan B."/>
            <person name="Jiang Y."/>
            <person name="Adhikari A."/>
            <person name="Zheng C.-J."/>
            <person name="Schuster L."/>
            <person name="Cowan T.M."/>
            <person name="Smanski M.J."/>
            <person name="Chevrette M.G."/>
            <person name="De Carvalho L.P.S."/>
            <person name="Shen B."/>
        </authorList>
    </citation>
    <scope>NUCLEOTIDE SEQUENCE [LARGE SCALE GENOMIC DNA]</scope>
    <source>
        <strain evidence="1 2">NPDC050100</strain>
    </source>
</reference>
<evidence type="ECO:0000313" key="1">
    <source>
        <dbReference type="EMBL" id="MEV0968488.1"/>
    </source>
</evidence>
<dbReference type="RefSeq" id="WP_358131189.1">
    <property type="nucleotide sequence ID" value="NZ_JBFALK010000003.1"/>
</dbReference>
<dbReference type="Proteomes" id="UP001551675">
    <property type="component" value="Unassembled WGS sequence"/>
</dbReference>
<keyword evidence="2" id="KW-1185">Reference proteome</keyword>
<organism evidence="1 2">
    <name type="scientific">Microtetraspora glauca</name>
    <dbReference type="NCBI Taxonomy" id="1996"/>
    <lineage>
        <taxon>Bacteria</taxon>
        <taxon>Bacillati</taxon>
        <taxon>Actinomycetota</taxon>
        <taxon>Actinomycetes</taxon>
        <taxon>Streptosporangiales</taxon>
        <taxon>Streptosporangiaceae</taxon>
        <taxon>Microtetraspora</taxon>
    </lineage>
</organism>
<gene>
    <name evidence="1" type="ORF">AB0I59_07630</name>
</gene>